<evidence type="ECO:0008006" key="4">
    <source>
        <dbReference type="Google" id="ProtNLM"/>
    </source>
</evidence>
<dbReference type="PANTHER" id="PTHR39466:SF1">
    <property type="entry name" value="RGS DOMAIN-CONTAINING PROTEIN"/>
    <property type="match status" value="1"/>
</dbReference>
<dbReference type="InterPro" id="IPR036305">
    <property type="entry name" value="RGS_sf"/>
</dbReference>
<dbReference type="SUPFAM" id="SSF48097">
    <property type="entry name" value="Regulator of G-protein signaling, RGS"/>
    <property type="match status" value="1"/>
</dbReference>
<accession>A0A8H3A3L4</accession>
<evidence type="ECO:0000313" key="3">
    <source>
        <dbReference type="Proteomes" id="UP000663826"/>
    </source>
</evidence>
<proteinExistence type="predicted"/>
<dbReference type="Proteomes" id="UP000663826">
    <property type="component" value="Unassembled WGS sequence"/>
</dbReference>
<feature type="transmembrane region" description="Helical" evidence="1">
    <location>
        <begin position="270"/>
        <end position="291"/>
    </location>
</feature>
<keyword evidence="1" id="KW-0472">Membrane</keyword>
<comment type="caution">
    <text evidence="2">The sequence shown here is derived from an EMBL/GenBank/DDBJ whole genome shotgun (WGS) entry which is preliminary data.</text>
</comment>
<evidence type="ECO:0000313" key="2">
    <source>
        <dbReference type="EMBL" id="CAE6370999.1"/>
    </source>
</evidence>
<keyword evidence="1" id="KW-0812">Transmembrane</keyword>
<dbReference type="Gene3D" id="1.10.167.10">
    <property type="entry name" value="Regulator of G-protein Signalling 4, domain 2"/>
    <property type="match status" value="1"/>
</dbReference>
<dbReference type="InterPro" id="IPR044926">
    <property type="entry name" value="RGS_subdomain_2"/>
</dbReference>
<organism evidence="2 3">
    <name type="scientific">Rhizoctonia solani</name>
    <dbReference type="NCBI Taxonomy" id="456999"/>
    <lineage>
        <taxon>Eukaryota</taxon>
        <taxon>Fungi</taxon>
        <taxon>Dikarya</taxon>
        <taxon>Basidiomycota</taxon>
        <taxon>Agaricomycotina</taxon>
        <taxon>Agaricomycetes</taxon>
        <taxon>Cantharellales</taxon>
        <taxon>Ceratobasidiaceae</taxon>
        <taxon>Rhizoctonia</taxon>
    </lineage>
</organism>
<protein>
    <recommendedName>
        <fullName evidence="4">RGS domain-containing protein</fullName>
    </recommendedName>
</protein>
<sequence length="604" mass="68716">MPLRHRRRLRTVDERPPAHFFTIGSLRRVGERITHPPPPAKEEHYSWFLAPRFKVPLLDVIEDKHLPPLSRQDFEDFLQHADGTVEYLYFYEWVRNYRRLYKEWADSVLPTAGADMASSSKGVYRSRDIWERLKDCQDRRLKEEFTSAKVLFFENGAPYRLGIDERIIHKVLNIPNYPPQYGEHQELTDKLPSFPNQPEPSLFDDIQRQTDAVLEQAYARFLRLAFCNSGLYHSSIGFTGGAAILAWGLAMWCMGIMSRGRGYTAGSLPVIWFGLWFMLVSANSHCLVVYVTGDSRQLYAHEIARPPPAGTKPPPVYSLALVPNDAESTYSFARKESTASHILPLVNTPTLPQPRRSYQSLTRLNSRRASEPIARLVMERVERERQQDKIPDSSVVEHQLPPPRRTKNLPRASLTVDIRQANGFETRTGIVDYGTRRVVEWPVETCRADSPVYSEENDYGIVISDAFEEDSPGPFLFAEADPLPAPADPFMAFPELNGEPAQPHVNPGSSPEPLAPLVQVPEYAAHRRRTLLDLFSTESNGSRRGSKVSDVERVRKQWPWPRRLFGPMTLVLSPLVRRAHWVVTMRSAIVASVVTCGLAIGLVR</sequence>
<dbReference type="AlphaFoldDB" id="A0A8H3A3L4"/>
<name>A0A8H3A3L4_9AGAM</name>
<feature type="transmembrane region" description="Helical" evidence="1">
    <location>
        <begin position="583"/>
        <end position="603"/>
    </location>
</feature>
<reference evidence="2" key="1">
    <citation type="submission" date="2021-01" db="EMBL/GenBank/DDBJ databases">
        <authorList>
            <person name="Kaushik A."/>
        </authorList>
    </citation>
    <scope>NUCLEOTIDE SEQUENCE</scope>
    <source>
        <strain evidence="2">AG1-1B</strain>
    </source>
</reference>
<keyword evidence="1" id="KW-1133">Transmembrane helix</keyword>
<dbReference type="PANTHER" id="PTHR39466">
    <property type="entry name" value="RGS DOMAIN-CONTAINING PROTEIN"/>
    <property type="match status" value="1"/>
</dbReference>
<gene>
    <name evidence="2" type="ORF">RDB_LOCUS15725</name>
</gene>
<feature type="transmembrane region" description="Helical" evidence="1">
    <location>
        <begin position="230"/>
        <end position="250"/>
    </location>
</feature>
<evidence type="ECO:0000256" key="1">
    <source>
        <dbReference type="SAM" id="Phobius"/>
    </source>
</evidence>
<dbReference type="EMBL" id="CAJMWQ010000694">
    <property type="protein sequence ID" value="CAE6370999.1"/>
    <property type="molecule type" value="Genomic_DNA"/>
</dbReference>